<dbReference type="PROSITE" id="PS00135">
    <property type="entry name" value="TRYPSIN_SER"/>
    <property type="match status" value="3"/>
</dbReference>
<proteinExistence type="inferred from homology"/>
<keyword evidence="1" id="KW-1015">Disulfide bond</keyword>
<dbReference type="GO" id="GO:0006508">
    <property type="term" value="P:proteolysis"/>
    <property type="evidence" value="ECO:0007669"/>
    <property type="project" value="UniProtKB-KW"/>
</dbReference>
<feature type="domain" description="Peptidase S1" evidence="4">
    <location>
        <begin position="245"/>
        <end position="445"/>
    </location>
</feature>
<dbReference type="InterPro" id="IPR051487">
    <property type="entry name" value="Ser/Thr_Proteases_Immune/Dev"/>
</dbReference>
<dbReference type="PANTHER" id="PTHR24256">
    <property type="entry name" value="TRYPTASE-RELATED"/>
    <property type="match status" value="1"/>
</dbReference>
<dbReference type="FunFam" id="2.40.10.10:FF:000166">
    <property type="entry name" value="Trypsin"/>
    <property type="match status" value="1"/>
</dbReference>
<evidence type="ECO:0000313" key="6">
    <source>
        <dbReference type="Proteomes" id="UP001059596"/>
    </source>
</evidence>
<dbReference type="Pfam" id="PF00089">
    <property type="entry name" value="Trypsin"/>
    <property type="match status" value="4"/>
</dbReference>
<dbReference type="PROSITE" id="PS00134">
    <property type="entry name" value="TRYPSIN_HIS"/>
    <property type="match status" value="2"/>
</dbReference>
<feature type="domain" description="Peptidase S1" evidence="4">
    <location>
        <begin position="18"/>
        <end position="200"/>
    </location>
</feature>
<feature type="domain" description="Peptidase S1" evidence="4">
    <location>
        <begin position="498"/>
        <end position="693"/>
    </location>
</feature>
<dbReference type="AlphaFoldDB" id="A0A9Q0BVB4"/>
<dbReference type="PROSITE" id="PS50240">
    <property type="entry name" value="TRYPSIN_DOM"/>
    <property type="match status" value="3"/>
</dbReference>
<reference evidence="5" key="1">
    <citation type="journal article" date="2023" name="Genome Biol. Evol.">
        <title>Long-read-based Genome Assembly of Drosophila gunungcola Reveals Fewer Chemosensory Genes in Flower-breeding Species.</title>
        <authorList>
            <person name="Negi A."/>
            <person name="Liao B.Y."/>
            <person name="Yeh S.D."/>
        </authorList>
    </citation>
    <scope>NUCLEOTIDE SEQUENCE</scope>
    <source>
        <strain evidence="5">Sukarami</strain>
    </source>
</reference>
<dbReference type="PRINTS" id="PR00722">
    <property type="entry name" value="CHYMOTRYPSIN"/>
</dbReference>
<dbReference type="InterPro" id="IPR018114">
    <property type="entry name" value="TRYPSIN_HIS"/>
</dbReference>
<dbReference type="FunFam" id="2.40.10.10:FF:000068">
    <property type="entry name" value="transmembrane protease serine 2"/>
    <property type="match status" value="2"/>
</dbReference>
<name>A0A9Q0BVB4_9MUSC</name>
<evidence type="ECO:0000259" key="4">
    <source>
        <dbReference type="PROSITE" id="PS50240"/>
    </source>
</evidence>
<dbReference type="InterPro" id="IPR001314">
    <property type="entry name" value="Peptidase_S1A"/>
</dbReference>
<keyword evidence="3" id="KW-0645">Protease</keyword>
<dbReference type="Gene3D" id="2.40.10.10">
    <property type="entry name" value="Trypsin-like serine proteases"/>
    <property type="match status" value="8"/>
</dbReference>
<organism evidence="5 6">
    <name type="scientific">Drosophila gunungcola</name>
    <name type="common">fruit fly</name>
    <dbReference type="NCBI Taxonomy" id="103775"/>
    <lineage>
        <taxon>Eukaryota</taxon>
        <taxon>Metazoa</taxon>
        <taxon>Ecdysozoa</taxon>
        <taxon>Arthropoda</taxon>
        <taxon>Hexapoda</taxon>
        <taxon>Insecta</taxon>
        <taxon>Pterygota</taxon>
        <taxon>Neoptera</taxon>
        <taxon>Endopterygota</taxon>
        <taxon>Diptera</taxon>
        <taxon>Brachycera</taxon>
        <taxon>Muscomorpha</taxon>
        <taxon>Ephydroidea</taxon>
        <taxon>Drosophilidae</taxon>
        <taxon>Drosophila</taxon>
        <taxon>Sophophora</taxon>
    </lineage>
</organism>
<dbReference type="CDD" id="cd00190">
    <property type="entry name" value="Tryp_SPc"/>
    <property type="match status" value="3"/>
</dbReference>
<protein>
    <recommendedName>
        <fullName evidence="4">Peptidase S1 domain-containing protein</fullName>
    </recommendedName>
</protein>
<dbReference type="SMART" id="SM00020">
    <property type="entry name" value="Tryp_SPc"/>
    <property type="match status" value="3"/>
</dbReference>
<keyword evidence="3" id="KW-0378">Hydrolase</keyword>
<evidence type="ECO:0000256" key="3">
    <source>
        <dbReference type="RuleBase" id="RU363034"/>
    </source>
</evidence>
<dbReference type="InterPro" id="IPR001254">
    <property type="entry name" value="Trypsin_dom"/>
</dbReference>
<dbReference type="EMBL" id="JAMKOV010000001">
    <property type="protein sequence ID" value="KAI8045561.1"/>
    <property type="molecule type" value="Genomic_DNA"/>
</dbReference>
<evidence type="ECO:0000313" key="5">
    <source>
        <dbReference type="EMBL" id="KAI8045561.1"/>
    </source>
</evidence>
<dbReference type="Proteomes" id="UP001059596">
    <property type="component" value="Chromosome 3R"/>
</dbReference>
<dbReference type="InterPro" id="IPR033116">
    <property type="entry name" value="TRYPSIN_SER"/>
</dbReference>
<gene>
    <name evidence="5" type="ORF">M5D96_001743</name>
</gene>
<dbReference type="GO" id="GO:0004252">
    <property type="term" value="F:serine-type endopeptidase activity"/>
    <property type="evidence" value="ECO:0007669"/>
    <property type="project" value="InterPro"/>
</dbReference>
<evidence type="ECO:0000256" key="1">
    <source>
        <dbReference type="ARBA" id="ARBA00023157"/>
    </source>
</evidence>
<evidence type="ECO:0000256" key="2">
    <source>
        <dbReference type="ARBA" id="ARBA00024195"/>
    </source>
</evidence>
<comment type="similarity">
    <text evidence="2">Belongs to the peptidase S1 family. CLIP subfamily.</text>
</comment>
<dbReference type="SUPFAM" id="SSF50494">
    <property type="entry name" value="Trypsin-like serine proteases"/>
    <property type="match status" value="3"/>
</dbReference>
<keyword evidence="3" id="KW-0720">Serine protease</keyword>
<accession>A0A9Q0BVB4</accession>
<dbReference type="InterPro" id="IPR009003">
    <property type="entry name" value="Peptidase_S1_PA"/>
</dbReference>
<feature type="non-terminal residue" evidence="5">
    <location>
        <position position="1"/>
    </location>
</feature>
<keyword evidence="6" id="KW-1185">Reference proteome</keyword>
<comment type="caution">
    <text evidence="5">The sequence shown here is derived from an EMBL/GenBank/DDBJ whole genome shotgun (WGS) entry which is preliminary data.</text>
</comment>
<dbReference type="InterPro" id="IPR043504">
    <property type="entry name" value="Peptidase_S1_PA_chymotrypsin"/>
</dbReference>
<sequence length="698" mass="76170">IRIKGNSSEGGSFRDQRIVGGQVADEGFAPYQISLQGISGAHSCGGAIISERWVLTAAHCVVNADIQWLVVVTGTNKYLLEAIHIHCNYDTPEMHNDIALLQLIEPIVWNERTQPIPLPLVPMQPGDEVILTGWGSTVLYLQFVPHRECKILLSGDEDCDVGHICTFSRQGEGACHGDSGGPLISNGYLVGLVNWGWPCATGVPMQLLCPSILLLLLLLLLLQPPHPSQAKRVVGPYATAPSSRIKGGELAEVGFAPYQVSLQPIVGSHNCGGAILNEQWVITAGHCLVNVVTGTNKWAEPGAVYHTAEIHMHCMYDQPYMHNDIALVKLTRNITFDELTQPIALPIRPVRSGDEIVLTGWGAHEPYGGSECYDIFNQTSSMGVGHICTFSREGEGSCHGDSGGPLVSDGRLVGVVNWGRPCGVGFPDVQANVYYYLDWIRSKISGNDNWLLCLIGIILHLQESTVAMRMRGEPLPGVANMNRHRNREEVAPGAQGRVSGGSTAAEGSWPWINVYSYHLCGGIIIDKRFILTAANCVAGLRPRNLLVVTGTSDWWDLYAPYYSVDQIHVHCNFDQPLYHNDIALLHLSEDIEYNDSEAMGTYGRYLQEASGTYLPVDKCRQTLQNVDDVDLGHVCVQMDEGKGACHGDSGGPLIDGQQRLVGIGNWGVPCGRGYPDVYARAAFYHDWIRTTMNGCTIA</sequence>